<dbReference type="AlphaFoldDB" id="A0AAN7V9J2"/>
<sequence>MLVQQAEMIRVISACFGNVSRSIRIYHFQIALLIQSLTHYTYAIMSNSTLKKSKLSLKKKPQQPVKKAQILQHVLVQPAVQPPMQPSMQPSTHHPQDPRPPPPASPDIPIISIRDSDIDEDFAQFFENVTPATTVPSTSPGWRYGGKDLTLLDIPSQGQQRPRTPRTPQLSATLQQFKEMHEASVQRMAEKSRTVLIERENRVAQLTAQLAEATAGVNVARRENIEAERLLQALQGIGAVL</sequence>
<feature type="region of interest" description="Disordered" evidence="1">
    <location>
        <begin position="81"/>
        <end position="111"/>
    </location>
</feature>
<accession>A0AAN7V9J2</accession>
<proteinExistence type="predicted"/>
<name>A0AAN7V9J2_9COLE</name>
<comment type="caution">
    <text evidence="2">The sequence shown here is derived from an EMBL/GenBank/DDBJ whole genome shotgun (WGS) entry which is preliminary data.</text>
</comment>
<gene>
    <name evidence="2" type="ORF">RI129_010025</name>
</gene>
<dbReference type="Proteomes" id="UP001329430">
    <property type="component" value="Chromosome 7"/>
</dbReference>
<evidence type="ECO:0000256" key="1">
    <source>
        <dbReference type="SAM" id="MobiDB-lite"/>
    </source>
</evidence>
<keyword evidence="3" id="KW-1185">Reference proteome</keyword>
<organism evidence="2 3">
    <name type="scientific">Pyrocoelia pectoralis</name>
    <dbReference type="NCBI Taxonomy" id="417401"/>
    <lineage>
        <taxon>Eukaryota</taxon>
        <taxon>Metazoa</taxon>
        <taxon>Ecdysozoa</taxon>
        <taxon>Arthropoda</taxon>
        <taxon>Hexapoda</taxon>
        <taxon>Insecta</taxon>
        <taxon>Pterygota</taxon>
        <taxon>Neoptera</taxon>
        <taxon>Endopterygota</taxon>
        <taxon>Coleoptera</taxon>
        <taxon>Polyphaga</taxon>
        <taxon>Elateriformia</taxon>
        <taxon>Elateroidea</taxon>
        <taxon>Lampyridae</taxon>
        <taxon>Lampyrinae</taxon>
        <taxon>Pyrocoelia</taxon>
    </lineage>
</organism>
<reference evidence="2 3" key="1">
    <citation type="journal article" date="2024" name="Insects">
        <title>An Improved Chromosome-Level Genome Assembly of the Firefly Pyrocoelia pectoralis.</title>
        <authorList>
            <person name="Fu X."/>
            <person name="Meyer-Rochow V.B."/>
            <person name="Ballantyne L."/>
            <person name="Zhu X."/>
        </authorList>
    </citation>
    <scope>NUCLEOTIDE SEQUENCE [LARGE SCALE GENOMIC DNA]</scope>
    <source>
        <strain evidence="2">XCY_ONT2</strain>
    </source>
</reference>
<protein>
    <submittedName>
        <fullName evidence="2">Uncharacterized protein</fullName>
    </submittedName>
</protein>
<dbReference type="EMBL" id="JAVRBK010000007">
    <property type="protein sequence ID" value="KAK5641478.1"/>
    <property type="molecule type" value="Genomic_DNA"/>
</dbReference>
<evidence type="ECO:0000313" key="2">
    <source>
        <dbReference type="EMBL" id="KAK5641478.1"/>
    </source>
</evidence>
<evidence type="ECO:0000313" key="3">
    <source>
        <dbReference type="Proteomes" id="UP001329430"/>
    </source>
</evidence>